<keyword evidence="1" id="KW-0472">Membrane</keyword>
<evidence type="ECO:0000313" key="2">
    <source>
        <dbReference type="EMBL" id="GAA4821701.1"/>
    </source>
</evidence>
<keyword evidence="1" id="KW-1133">Transmembrane helix</keyword>
<feature type="transmembrane region" description="Helical" evidence="1">
    <location>
        <begin position="69"/>
        <end position="91"/>
    </location>
</feature>
<feature type="transmembrane region" description="Helical" evidence="1">
    <location>
        <begin position="191"/>
        <end position="215"/>
    </location>
</feature>
<dbReference type="InterPro" id="IPR005240">
    <property type="entry name" value="DUF389"/>
</dbReference>
<evidence type="ECO:0000256" key="1">
    <source>
        <dbReference type="SAM" id="Phobius"/>
    </source>
</evidence>
<feature type="transmembrane region" description="Helical" evidence="1">
    <location>
        <begin position="236"/>
        <end position="257"/>
    </location>
</feature>
<proteinExistence type="predicted"/>
<dbReference type="PANTHER" id="PTHR20992">
    <property type="entry name" value="AT15442P-RELATED"/>
    <property type="match status" value="1"/>
</dbReference>
<protein>
    <submittedName>
        <fullName evidence="2">TIGR00341 family protein</fullName>
    </submittedName>
</protein>
<feature type="transmembrane region" description="Helical" evidence="1">
    <location>
        <begin position="138"/>
        <end position="157"/>
    </location>
</feature>
<feature type="transmembrane region" description="Helical" evidence="1">
    <location>
        <begin position="164"/>
        <end position="185"/>
    </location>
</feature>
<dbReference type="RefSeq" id="WP_345368607.1">
    <property type="nucleotide sequence ID" value="NZ_BAABJX010000005.1"/>
</dbReference>
<organism evidence="2 3">
    <name type="scientific">Algivirga pacifica</name>
    <dbReference type="NCBI Taxonomy" id="1162670"/>
    <lineage>
        <taxon>Bacteria</taxon>
        <taxon>Pseudomonadati</taxon>
        <taxon>Bacteroidota</taxon>
        <taxon>Cytophagia</taxon>
        <taxon>Cytophagales</taxon>
        <taxon>Flammeovirgaceae</taxon>
        <taxon>Algivirga</taxon>
    </lineage>
</organism>
<dbReference type="Pfam" id="PF04087">
    <property type="entry name" value="DUF389"/>
    <property type="match status" value="1"/>
</dbReference>
<reference evidence="3" key="1">
    <citation type="journal article" date="2019" name="Int. J. Syst. Evol. Microbiol.">
        <title>The Global Catalogue of Microorganisms (GCM) 10K type strain sequencing project: providing services to taxonomists for standard genome sequencing and annotation.</title>
        <authorList>
            <consortium name="The Broad Institute Genomics Platform"/>
            <consortium name="The Broad Institute Genome Sequencing Center for Infectious Disease"/>
            <person name="Wu L."/>
            <person name="Ma J."/>
        </authorList>
    </citation>
    <scope>NUCLEOTIDE SEQUENCE [LARGE SCALE GENOMIC DNA]</scope>
    <source>
        <strain evidence="3">JCM 18326</strain>
    </source>
</reference>
<accession>A0ABP9CX93</accession>
<comment type="caution">
    <text evidence="2">The sequence shown here is derived from an EMBL/GenBank/DDBJ whole genome shotgun (WGS) entry which is preliminary data.</text>
</comment>
<name>A0ABP9CX93_9BACT</name>
<feature type="transmembrane region" description="Helical" evidence="1">
    <location>
        <begin position="46"/>
        <end position="63"/>
    </location>
</feature>
<dbReference type="NCBIfam" id="TIGR00341">
    <property type="entry name" value="TIGR00341 family protein"/>
    <property type="match status" value="1"/>
</dbReference>
<gene>
    <name evidence="2" type="ORF">GCM10023331_02580</name>
</gene>
<sequence length="481" mass="54509">MQNKNVRYFFISVKRVAHDILSIKEGSDPQQTLEGITKDISFRGPTAWILIFSIFIASIGLNANSPAVIIGAMLISPLMGPILGIGTAVGTHDMDMLLRALKNLGIAVGISLLTSTLYFLITPLAIEQSEILARTKPTILDVLVAMFGGFSGIIAGSRKEKTNVIPGVAIATALMPPLCTAGFGLATGKWIYFFGAFYLFFINSVFISLSTFIVVRYLDFPVKQFIDHKKYQRYKLFLISFLLITVVPSGIIFSNVIQETRFRIAVDAFIKESTSLDGSELLTHKVNFSDTLSVIDLYYMGKRINDDQVLLLNDRLSQYKIANNEDRWFPLTKKTVVRVHQEDGNTVDIEKKFDQYNSQLQIRILEDIYKKNEEVIQGKDLKIKLLEERILQYAQTESDTLPLQQLVKEIQFQYPEVERFSISEGTHLQLQDSIQMDTLTNVLIKLKKGMRYTQRKAYAGKMESWLQVRLNNPGIKVIEYN</sequence>
<evidence type="ECO:0000313" key="3">
    <source>
        <dbReference type="Proteomes" id="UP001500298"/>
    </source>
</evidence>
<keyword evidence="1" id="KW-0812">Transmembrane</keyword>
<dbReference type="EMBL" id="BAABJX010000005">
    <property type="protein sequence ID" value="GAA4821701.1"/>
    <property type="molecule type" value="Genomic_DNA"/>
</dbReference>
<keyword evidence="3" id="KW-1185">Reference proteome</keyword>
<dbReference type="Proteomes" id="UP001500298">
    <property type="component" value="Unassembled WGS sequence"/>
</dbReference>
<feature type="transmembrane region" description="Helical" evidence="1">
    <location>
        <begin position="103"/>
        <end position="126"/>
    </location>
</feature>
<dbReference type="PANTHER" id="PTHR20992:SF9">
    <property type="entry name" value="AT15442P-RELATED"/>
    <property type="match status" value="1"/>
</dbReference>